<evidence type="ECO:0000313" key="4">
    <source>
        <dbReference type="EMBL" id="MCP9275417.1"/>
    </source>
</evidence>
<sequence>MGDVASLDAHDFLTRATFSPVGLVIEGAMGIGKTTLWSTVVEQARERGFRVLSARAVQAESVLAYAVVADLLADADPALIDGLSAVQRIAVDRVLLNDRSDGLATDQRVTAAAFTSIVGSMAEQGPLLIAIDDVQWLDASTRAVIGFAARRLKGGIGILVTERTGGVSHGSTHTWLQMSAGLASLLVRPMPFGTLHAVVQKRLGRSFAKSTMTRIHEISGGNPFFAIELARSIVDSGGGTGRETLSATLSEVMRLRLAPLSSDVREALLAASCVADPTVDVVAAAIDQAIYDVVETLEFAENDGVVTLDGNHIRFEHPLLAHGVYTQASAADRRRMHRALAGVETHPELKARHLALATVSTDPDTLKALDAAAEAATARGAPAAAAELFELAIQRGGDTPMRRFRAAASLLAAGDAIAGRAMLEPAIDTMPPGTMRAAALNLLAGLCVHANRYLEAIGHLTAALPHAAENPLLQVQTLQMLSLTQLADGAFEESLHNAELAVAEAEQLGIPPLTSQVLTMWVMANCVCGNGVDEAANARALAMEDHGLNVPIAFRASASNAQLLAWKGDLVAARAQIADVRRRSEERGAESDLLHVAIPTLQIELWSGNFDHAEAVVRDIVERAEDVGGEQPTVMAQTARTVMAAYRGRVDEARIYGGLALEAAELSGARRVGEWPTMMLGFLETSLGNYPAALNILRDFIVRFPTTPTGTELSTATFIPDAVEALVAVGRADEAEPLVAALEDNGARLDRPWMLAVGARCRAIVLAADGDLPGALAAARLAVVEHQRLSMPFELARTQVVLGELLRRSRQKGAAQTLNEAVAAFDRMGAALWAQRARDELSRTVVGRTDGVDLTPGERRVAERAAAGLSNKEIAVELHVSVKTVESNLSNAYRKLGIRSRSQLAGRLADAVAT</sequence>
<dbReference type="PRINTS" id="PR00038">
    <property type="entry name" value="HTHLUXR"/>
</dbReference>
<evidence type="ECO:0000259" key="3">
    <source>
        <dbReference type="PROSITE" id="PS50043"/>
    </source>
</evidence>
<proteinExistence type="predicted"/>
<keyword evidence="2" id="KW-0067">ATP-binding</keyword>
<protein>
    <submittedName>
        <fullName evidence="4">LuxR C-terminal-related transcriptional regulator</fullName>
    </submittedName>
</protein>
<dbReference type="SUPFAM" id="SSF46894">
    <property type="entry name" value="C-terminal effector domain of the bipartite response regulators"/>
    <property type="match status" value="1"/>
</dbReference>
<keyword evidence="1" id="KW-0547">Nucleotide-binding</keyword>
<dbReference type="PANTHER" id="PTHR16305">
    <property type="entry name" value="TESTICULAR SOLUBLE ADENYLYL CYCLASE"/>
    <property type="match status" value="1"/>
</dbReference>
<dbReference type="InterPro" id="IPR036388">
    <property type="entry name" value="WH-like_DNA-bd_sf"/>
</dbReference>
<keyword evidence="5" id="KW-1185">Reference proteome</keyword>
<evidence type="ECO:0000256" key="2">
    <source>
        <dbReference type="ARBA" id="ARBA00022840"/>
    </source>
</evidence>
<dbReference type="Gene3D" id="1.25.40.10">
    <property type="entry name" value="Tetratricopeptide repeat domain"/>
    <property type="match status" value="1"/>
</dbReference>
<dbReference type="InterPro" id="IPR041664">
    <property type="entry name" value="AAA_16"/>
</dbReference>
<dbReference type="SUPFAM" id="SSF48452">
    <property type="entry name" value="TPR-like"/>
    <property type="match status" value="1"/>
</dbReference>
<dbReference type="Pfam" id="PF00196">
    <property type="entry name" value="GerE"/>
    <property type="match status" value="1"/>
</dbReference>
<evidence type="ECO:0000256" key="1">
    <source>
        <dbReference type="ARBA" id="ARBA00022741"/>
    </source>
</evidence>
<comment type="caution">
    <text evidence="4">The sequence shown here is derived from an EMBL/GenBank/DDBJ whole genome shotgun (WGS) entry which is preliminary data.</text>
</comment>
<evidence type="ECO:0000313" key="5">
    <source>
        <dbReference type="Proteomes" id="UP001651690"/>
    </source>
</evidence>
<dbReference type="SUPFAM" id="SSF52540">
    <property type="entry name" value="P-loop containing nucleoside triphosphate hydrolases"/>
    <property type="match status" value="1"/>
</dbReference>
<feature type="domain" description="HTH luxR-type" evidence="3">
    <location>
        <begin position="847"/>
        <end position="912"/>
    </location>
</feature>
<organism evidence="4 5">
    <name type="scientific">Mycolicibacterium arenosum</name>
    <dbReference type="NCBI Taxonomy" id="2952157"/>
    <lineage>
        <taxon>Bacteria</taxon>
        <taxon>Bacillati</taxon>
        <taxon>Actinomycetota</taxon>
        <taxon>Actinomycetes</taxon>
        <taxon>Mycobacteriales</taxon>
        <taxon>Mycobacteriaceae</taxon>
        <taxon>Mycolicibacterium</taxon>
    </lineage>
</organism>
<dbReference type="PROSITE" id="PS50043">
    <property type="entry name" value="HTH_LUXR_2"/>
    <property type="match status" value="1"/>
</dbReference>
<reference evidence="4 5" key="1">
    <citation type="submission" date="2022-06" db="EMBL/GenBank/DDBJ databases">
        <title>Mycolicibacterium sp. CAU 1645 isolated from seawater.</title>
        <authorList>
            <person name="Kim W."/>
        </authorList>
    </citation>
    <scope>NUCLEOTIDE SEQUENCE [LARGE SCALE GENOMIC DNA]</scope>
    <source>
        <strain evidence="4 5">CAU 1645</strain>
    </source>
</reference>
<dbReference type="InterPro" id="IPR016032">
    <property type="entry name" value="Sig_transdc_resp-reg_C-effctor"/>
</dbReference>
<dbReference type="Gene3D" id="1.10.10.10">
    <property type="entry name" value="Winged helix-like DNA-binding domain superfamily/Winged helix DNA-binding domain"/>
    <property type="match status" value="1"/>
</dbReference>
<dbReference type="PANTHER" id="PTHR16305:SF35">
    <property type="entry name" value="TRANSCRIPTIONAL ACTIVATOR DOMAIN"/>
    <property type="match status" value="1"/>
</dbReference>
<dbReference type="InterPro" id="IPR000792">
    <property type="entry name" value="Tscrpt_reg_LuxR_C"/>
</dbReference>
<accession>A0ABT1MAK0</accession>
<dbReference type="InterPro" id="IPR027417">
    <property type="entry name" value="P-loop_NTPase"/>
</dbReference>
<dbReference type="PROSITE" id="PS00622">
    <property type="entry name" value="HTH_LUXR_1"/>
    <property type="match status" value="1"/>
</dbReference>
<dbReference type="Proteomes" id="UP001651690">
    <property type="component" value="Unassembled WGS sequence"/>
</dbReference>
<dbReference type="RefSeq" id="WP_255063263.1">
    <property type="nucleotide sequence ID" value="NZ_JANDBD010000011.1"/>
</dbReference>
<dbReference type="Pfam" id="PF13191">
    <property type="entry name" value="AAA_16"/>
    <property type="match status" value="1"/>
</dbReference>
<gene>
    <name evidence="4" type="ORF">NM203_24825</name>
</gene>
<dbReference type="SMART" id="SM00421">
    <property type="entry name" value="HTH_LUXR"/>
    <property type="match status" value="1"/>
</dbReference>
<dbReference type="EMBL" id="JANDBD010000011">
    <property type="protein sequence ID" value="MCP9275417.1"/>
    <property type="molecule type" value="Genomic_DNA"/>
</dbReference>
<dbReference type="InterPro" id="IPR011990">
    <property type="entry name" value="TPR-like_helical_dom_sf"/>
</dbReference>
<name>A0ABT1MAK0_9MYCO</name>
<dbReference type="CDD" id="cd06170">
    <property type="entry name" value="LuxR_C_like"/>
    <property type="match status" value="1"/>
</dbReference>